<dbReference type="InterPro" id="IPR039261">
    <property type="entry name" value="FNR_nucleotide-bd"/>
</dbReference>
<dbReference type="SUPFAM" id="SSF52343">
    <property type="entry name" value="Ferredoxin reductase-like, C-terminal NADP-linked domain"/>
    <property type="match status" value="1"/>
</dbReference>
<dbReference type="Gene3D" id="2.30.110.10">
    <property type="entry name" value="Electron Transport, Fmn-binding Protein, Chain A"/>
    <property type="match status" value="1"/>
</dbReference>
<organism evidence="1 2">
    <name type="scientific">Obba rivulosa</name>
    <dbReference type="NCBI Taxonomy" id="1052685"/>
    <lineage>
        <taxon>Eukaryota</taxon>
        <taxon>Fungi</taxon>
        <taxon>Dikarya</taxon>
        <taxon>Basidiomycota</taxon>
        <taxon>Agaricomycotina</taxon>
        <taxon>Agaricomycetes</taxon>
        <taxon>Polyporales</taxon>
        <taxon>Gelatoporiaceae</taxon>
        <taxon>Obba</taxon>
    </lineage>
</organism>
<dbReference type="AlphaFoldDB" id="A0A8E2DHW5"/>
<evidence type="ECO:0000313" key="1">
    <source>
        <dbReference type="EMBL" id="OCH88660.1"/>
    </source>
</evidence>
<evidence type="ECO:0008006" key="3">
    <source>
        <dbReference type="Google" id="ProtNLM"/>
    </source>
</evidence>
<sequence>MGLTGWHRGEKRIQKKLELDGPMAQAWTWIAPAMPYEHQVFHTSRLPFLSVTTLDESGRPWSSLITGSPEDPTREYAHSPTETQLRMNVRCWDGDPFHENVQLFGNRKGLLAGLGISFANRRRNKFAGHVLRCEIDGPDVRLEVEVNQAIGNCPKYINIRDLIPCTNPSPTVVYKVSQLLDTDSLPDELVDLIVSSDTVFIGSSYQATKGDEAKFPSHVGNNQRGGRKGFIRVRNDRKTIVLPDYSGNRLLTSLGNIEATPVASLTFVDFATGDILYVTGTAQNLVGTEAQAIMPRQNVLTTVSVTGYTFVRDALPVRQRPGTDVERSPYSPPVHLLAEELADGTSQYFDDDITALLTGVEVHSNDLATFTWEVSRKVHILPGQTAVMDFSPLVGTQRYQHMAPLNPSSVNDDRIRTWTISSAHLSPDGTNSFALTMREKPGGMVTGALFAIARKLREMRPELLEDARPVQLQVKLVGIAGEFSLQIARSPGASLEVPARMLWVAGGIGVTPFLSMLAALDEQGAGADIVLALSTREPEVLLPLVYRSLGHSPRSRLALHIFTQQPIPELPAMYGSAKASITLERHEGRIADEFFAGVDNVQARTAYLCGPPAFEMSVLDSLRVAGVPSDAIRRERFSY</sequence>
<proteinExistence type="predicted"/>
<name>A0A8E2DHW5_9APHY</name>
<dbReference type="OrthoDB" id="436496at2759"/>
<dbReference type="EMBL" id="KV722446">
    <property type="protein sequence ID" value="OCH88660.1"/>
    <property type="molecule type" value="Genomic_DNA"/>
</dbReference>
<dbReference type="PANTHER" id="PTHR42815:SF2">
    <property type="entry name" value="FAD-BINDING, PUTATIVE (AFU_ORTHOLOGUE AFUA_6G07600)-RELATED"/>
    <property type="match status" value="1"/>
</dbReference>
<dbReference type="Gene3D" id="3.40.50.80">
    <property type="entry name" value="Nucleotide-binding domain of ferredoxin-NADP reductase (FNR) module"/>
    <property type="match status" value="1"/>
</dbReference>
<protein>
    <recommendedName>
        <fullName evidence="3">FAD-binding FR-type domain-containing protein</fullName>
    </recommendedName>
</protein>
<dbReference type="InterPro" id="IPR012349">
    <property type="entry name" value="Split_barrel_FMN-bd"/>
</dbReference>
<dbReference type="PANTHER" id="PTHR42815">
    <property type="entry name" value="FAD-BINDING, PUTATIVE (AFU_ORTHOLOGUE AFUA_6G07600)-RELATED"/>
    <property type="match status" value="1"/>
</dbReference>
<evidence type="ECO:0000313" key="2">
    <source>
        <dbReference type="Proteomes" id="UP000250043"/>
    </source>
</evidence>
<dbReference type="Proteomes" id="UP000250043">
    <property type="component" value="Unassembled WGS sequence"/>
</dbReference>
<keyword evidence="2" id="KW-1185">Reference proteome</keyword>
<dbReference type="PRINTS" id="PR00410">
    <property type="entry name" value="PHEHYDRXLASE"/>
</dbReference>
<reference evidence="1 2" key="1">
    <citation type="submission" date="2016-07" db="EMBL/GenBank/DDBJ databases">
        <title>Draft genome of the white-rot fungus Obba rivulosa 3A-2.</title>
        <authorList>
            <consortium name="DOE Joint Genome Institute"/>
            <person name="Miettinen O."/>
            <person name="Riley R."/>
            <person name="Acob R."/>
            <person name="Barry K."/>
            <person name="Cullen D."/>
            <person name="De Vries R."/>
            <person name="Hainaut M."/>
            <person name="Hatakka A."/>
            <person name="Henrissat B."/>
            <person name="Hilden K."/>
            <person name="Kuo R."/>
            <person name="Labutti K."/>
            <person name="Lipzen A."/>
            <person name="Makela M.R."/>
            <person name="Sandor L."/>
            <person name="Spatafora J.W."/>
            <person name="Grigoriev I.V."/>
            <person name="Hibbett D.S."/>
        </authorList>
    </citation>
    <scope>NUCLEOTIDE SEQUENCE [LARGE SCALE GENOMIC DNA]</scope>
    <source>
        <strain evidence="1 2">3A-2</strain>
    </source>
</reference>
<accession>A0A8E2DHW5</accession>
<gene>
    <name evidence="1" type="ORF">OBBRIDRAFT_757723</name>
</gene>